<dbReference type="AlphaFoldDB" id="A0A2C9XT40"/>
<evidence type="ECO:0000256" key="1">
    <source>
        <dbReference type="SAM" id="Phobius"/>
    </source>
</evidence>
<evidence type="ECO:0000313" key="2">
    <source>
        <dbReference type="EMBL" id="OTP12574.1"/>
    </source>
</evidence>
<keyword evidence="1" id="KW-1133">Transmembrane helix</keyword>
<keyword evidence="1" id="KW-0472">Membrane</keyword>
<evidence type="ECO:0008006" key="4">
    <source>
        <dbReference type="Google" id="ProtNLM"/>
    </source>
</evidence>
<evidence type="ECO:0000313" key="3">
    <source>
        <dbReference type="Proteomes" id="UP000194933"/>
    </source>
</evidence>
<name>A0A2C9XT40_9ENTE</name>
<dbReference type="EMBL" id="NGMO01000001">
    <property type="protein sequence ID" value="OTP12574.1"/>
    <property type="molecule type" value="Genomic_DNA"/>
</dbReference>
<feature type="transmembrane region" description="Helical" evidence="1">
    <location>
        <begin position="53"/>
        <end position="69"/>
    </location>
</feature>
<sequence>MGQIWLKRFLRFYTKYQQLMKGRYARIDQLNRLFLIFSLIAFLLKAWLPYSLGQILFLFFFFLVIYRFSSKKIYVRLNENQKYLKKTVEFKAWVAKYTKKKQKKNATQEYIFFACPACQQKQRAPKGRGRIRVTCKKCGNQFETDV</sequence>
<dbReference type="Proteomes" id="UP000194933">
    <property type="component" value="Unassembled WGS sequence"/>
</dbReference>
<reference evidence="2 3" key="1">
    <citation type="submission" date="2017-05" db="EMBL/GenBank/DDBJ databases">
        <title>The Genome Sequence of Enterococcus sp. 10A9_DIV0425.</title>
        <authorList>
            <consortium name="The Broad Institute Genomics Platform"/>
            <consortium name="The Broad Institute Genomic Center for Infectious Diseases"/>
            <person name="Earl A."/>
            <person name="Manson A."/>
            <person name="Schwartman J."/>
            <person name="Gilmore M."/>
            <person name="Abouelleil A."/>
            <person name="Cao P."/>
            <person name="Chapman S."/>
            <person name="Cusick C."/>
            <person name="Shea T."/>
            <person name="Young S."/>
            <person name="Neafsey D."/>
            <person name="Nusbaum C."/>
            <person name="Birren B."/>
        </authorList>
    </citation>
    <scope>NUCLEOTIDE SEQUENCE [LARGE SCALE GENOMIC DNA]</scope>
    <source>
        <strain evidence="2 3">10A9_DIV0425</strain>
    </source>
</reference>
<accession>A0A2C9XT40</accession>
<organism evidence="2 3">
    <name type="scientific">Candidatus Enterococcus wittei</name>
    <dbReference type="NCBI Taxonomy" id="1987383"/>
    <lineage>
        <taxon>Bacteria</taxon>
        <taxon>Bacillati</taxon>
        <taxon>Bacillota</taxon>
        <taxon>Bacilli</taxon>
        <taxon>Lactobacillales</taxon>
        <taxon>Enterococcaceae</taxon>
        <taxon>Enterococcus</taxon>
    </lineage>
</organism>
<keyword evidence="1" id="KW-0812">Transmembrane</keyword>
<proteinExistence type="predicted"/>
<keyword evidence="3" id="KW-1185">Reference proteome</keyword>
<dbReference type="STRING" id="1987383.A5844_000807"/>
<dbReference type="RefSeq" id="WP_086283987.1">
    <property type="nucleotide sequence ID" value="NZ_NGMO01000001.1"/>
</dbReference>
<protein>
    <recommendedName>
        <fullName evidence="4">Zn-finger containing protein</fullName>
    </recommendedName>
</protein>
<comment type="caution">
    <text evidence="2">The sequence shown here is derived from an EMBL/GenBank/DDBJ whole genome shotgun (WGS) entry which is preliminary data.</text>
</comment>
<gene>
    <name evidence="2" type="ORF">A5844_000807</name>
</gene>